<accession>A0A022QYP4</accession>
<evidence type="ECO:0000256" key="2">
    <source>
        <dbReference type="SAM" id="MobiDB-lite"/>
    </source>
</evidence>
<proteinExistence type="predicted"/>
<dbReference type="PANTHER" id="PTHR34373:SF9">
    <property type="entry name" value="SHUGOSHIN 2"/>
    <property type="match status" value="1"/>
</dbReference>
<evidence type="ECO:0008006" key="5">
    <source>
        <dbReference type="Google" id="ProtNLM"/>
    </source>
</evidence>
<sequence>MSKTKDFLILNSQNDSKIGDKIAMRCPQNVAVARPKLADISNLPQKPQLLIQHEKSQSIPVTTKEYIEQLQKENMALAKMVAQRNKIIEQSGIELDRLRVNMIKMQEQNRQLALSHTLTLTELNSGKDRLKALQHELGCKIGLLKARELQNQEEKASTRPRQNENVEEERESSKDGRDDEKPRNTKRRLRSQSE</sequence>
<name>A0A022QYP4_ERYGU</name>
<feature type="coiled-coil region" evidence="1">
    <location>
        <begin position="88"/>
        <end position="115"/>
    </location>
</feature>
<dbReference type="PANTHER" id="PTHR34373">
    <property type="entry name" value="SHUGOSHIN 2"/>
    <property type="match status" value="1"/>
</dbReference>
<feature type="compositionally biased region" description="Basic and acidic residues" evidence="2">
    <location>
        <begin position="171"/>
        <end position="183"/>
    </location>
</feature>
<gene>
    <name evidence="3" type="ORF">MIMGU_mgv1a014301mg</name>
</gene>
<evidence type="ECO:0000313" key="4">
    <source>
        <dbReference type="Proteomes" id="UP000030748"/>
    </source>
</evidence>
<feature type="compositionally biased region" description="Basic residues" evidence="2">
    <location>
        <begin position="184"/>
        <end position="194"/>
    </location>
</feature>
<dbReference type="EMBL" id="KI630839">
    <property type="protein sequence ID" value="EYU32428.1"/>
    <property type="molecule type" value="Genomic_DNA"/>
</dbReference>
<dbReference type="STRING" id="4155.A0A022QYP4"/>
<dbReference type="InterPro" id="IPR044693">
    <property type="entry name" value="SGO_plant"/>
</dbReference>
<dbReference type="AlphaFoldDB" id="A0A022QYP4"/>
<evidence type="ECO:0000256" key="1">
    <source>
        <dbReference type="SAM" id="Coils"/>
    </source>
</evidence>
<keyword evidence="4" id="KW-1185">Reference proteome</keyword>
<protein>
    <recommendedName>
        <fullName evidence="5">Shugoshin C-terminal domain-containing protein</fullName>
    </recommendedName>
</protein>
<dbReference type="GO" id="GO:0034090">
    <property type="term" value="P:maintenance of meiotic sister chromatid cohesion"/>
    <property type="evidence" value="ECO:0007669"/>
    <property type="project" value="InterPro"/>
</dbReference>
<feature type="compositionally biased region" description="Basic and acidic residues" evidence="2">
    <location>
        <begin position="149"/>
        <end position="164"/>
    </location>
</feature>
<dbReference type="GO" id="GO:0045144">
    <property type="term" value="P:meiotic sister chromatid segregation"/>
    <property type="evidence" value="ECO:0007669"/>
    <property type="project" value="InterPro"/>
</dbReference>
<dbReference type="GO" id="GO:0000775">
    <property type="term" value="C:chromosome, centromeric region"/>
    <property type="evidence" value="ECO:0007669"/>
    <property type="project" value="InterPro"/>
</dbReference>
<organism evidence="3 4">
    <name type="scientific">Erythranthe guttata</name>
    <name type="common">Yellow monkey flower</name>
    <name type="synonym">Mimulus guttatus</name>
    <dbReference type="NCBI Taxonomy" id="4155"/>
    <lineage>
        <taxon>Eukaryota</taxon>
        <taxon>Viridiplantae</taxon>
        <taxon>Streptophyta</taxon>
        <taxon>Embryophyta</taxon>
        <taxon>Tracheophyta</taxon>
        <taxon>Spermatophyta</taxon>
        <taxon>Magnoliopsida</taxon>
        <taxon>eudicotyledons</taxon>
        <taxon>Gunneridae</taxon>
        <taxon>Pentapetalae</taxon>
        <taxon>asterids</taxon>
        <taxon>lamiids</taxon>
        <taxon>Lamiales</taxon>
        <taxon>Phrymaceae</taxon>
        <taxon>Erythranthe</taxon>
    </lineage>
</organism>
<dbReference type="Proteomes" id="UP000030748">
    <property type="component" value="Unassembled WGS sequence"/>
</dbReference>
<evidence type="ECO:0000313" key="3">
    <source>
        <dbReference type="EMBL" id="EYU32428.1"/>
    </source>
</evidence>
<keyword evidence="1" id="KW-0175">Coiled coil</keyword>
<feature type="region of interest" description="Disordered" evidence="2">
    <location>
        <begin position="149"/>
        <end position="194"/>
    </location>
</feature>
<reference evidence="3 4" key="1">
    <citation type="journal article" date="2013" name="Proc. Natl. Acad. Sci. U.S.A.">
        <title>Fine-scale variation in meiotic recombination in Mimulus inferred from population shotgun sequencing.</title>
        <authorList>
            <person name="Hellsten U."/>
            <person name="Wright K.M."/>
            <person name="Jenkins J."/>
            <person name="Shu S."/>
            <person name="Yuan Y."/>
            <person name="Wessler S.R."/>
            <person name="Schmutz J."/>
            <person name="Willis J.H."/>
            <person name="Rokhsar D.S."/>
        </authorList>
    </citation>
    <scope>NUCLEOTIDE SEQUENCE [LARGE SCALE GENOMIC DNA]</scope>
    <source>
        <strain evidence="4">cv. DUN x IM62</strain>
    </source>
</reference>